<proteinExistence type="predicted"/>
<dbReference type="SUPFAM" id="SSF48371">
    <property type="entry name" value="ARM repeat"/>
    <property type="match status" value="1"/>
</dbReference>
<dbReference type="InterPro" id="IPR011989">
    <property type="entry name" value="ARM-like"/>
</dbReference>
<dbReference type="PANTHER" id="PTHR12984">
    <property type="entry name" value="SCY1-RELATED S/T PROTEIN KINASE-LIKE"/>
    <property type="match status" value="1"/>
</dbReference>
<feature type="coiled-coil region" evidence="1">
    <location>
        <begin position="194"/>
        <end position="221"/>
    </location>
</feature>
<reference evidence="2" key="1">
    <citation type="submission" date="2023-07" db="EMBL/GenBank/DDBJ databases">
        <authorList>
            <person name="Stuckert A."/>
        </authorList>
    </citation>
    <scope>NUCLEOTIDE SEQUENCE</scope>
</reference>
<dbReference type="EMBL" id="CAUEEQ010003114">
    <property type="protein sequence ID" value="CAJ0924402.1"/>
    <property type="molecule type" value="Genomic_DNA"/>
</dbReference>
<dbReference type="InterPro" id="IPR016024">
    <property type="entry name" value="ARM-type_fold"/>
</dbReference>
<gene>
    <name evidence="2" type="ORF">RIMI_LOCUS2259421</name>
</gene>
<protein>
    <recommendedName>
        <fullName evidence="4">SCY1-like protein 2</fullName>
    </recommendedName>
</protein>
<comment type="caution">
    <text evidence="2">The sequence shown here is derived from an EMBL/GenBank/DDBJ whole genome shotgun (WGS) entry which is preliminary data.</text>
</comment>
<dbReference type="Gene3D" id="1.25.10.10">
    <property type="entry name" value="Leucine-rich Repeat Variant"/>
    <property type="match status" value="1"/>
</dbReference>
<dbReference type="InterPro" id="IPR051177">
    <property type="entry name" value="CIK-Related_Protein"/>
</dbReference>
<organism evidence="2 3">
    <name type="scientific">Ranitomeya imitator</name>
    <name type="common">mimic poison frog</name>
    <dbReference type="NCBI Taxonomy" id="111125"/>
    <lineage>
        <taxon>Eukaryota</taxon>
        <taxon>Metazoa</taxon>
        <taxon>Chordata</taxon>
        <taxon>Craniata</taxon>
        <taxon>Vertebrata</taxon>
        <taxon>Euteleostomi</taxon>
        <taxon>Amphibia</taxon>
        <taxon>Batrachia</taxon>
        <taxon>Anura</taxon>
        <taxon>Neobatrachia</taxon>
        <taxon>Hyloidea</taxon>
        <taxon>Dendrobatidae</taxon>
        <taxon>Dendrobatinae</taxon>
        <taxon>Ranitomeya</taxon>
    </lineage>
</organism>
<evidence type="ECO:0000313" key="2">
    <source>
        <dbReference type="EMBL" id="CAJ0924402.1"/>
    </source>
</evidence>
<evidence type="ECO:0000256" key="1">
    <source>
        <dbReference type="SAM" id="Coils"/>
    </source>
</evidence>
<evidence type="ECO:0008006" key="4">
    <source>
        <dbReference type="Google" id="ProtNLM"/>
    </source>
</evidence>
<keyword evidence="1" id="KW-0175">Coiled coil</keyword>
<dbReference type="Proteomes" id="UP001176940">
    <property type="component" value="Unassembled WGS sequence"/>
</dbReference>
<name>A0ABN9KXZ1_9NEOB</name>
<keyword evidence="3" id="KW-1185">Reference proteome</keyword>
<dbReference type="PANTHER" id="PTHR12984:SF6">
    <property type="entry name" value="SCY1-LIKE PROTEIN 2"/>
    <property type="match status" value="1"/>
</dbReference>
<evidence type="ECO:0000313" key="3">
    <source>
        <dbReference type="Proteomes" id="UP001176940"/>
    </source>
</evidence>
<sequence length="325" mass="36259">MPHSRDYGPKMSVFALPTSGSLNVVEEALKAPVDLRGLEKGLKTSTLKVQVAALRLYFDQTLADHHWELCLNIIPTFANLIDYPSMKNSLIPKIKSACLQTSSLAVRVNSLVCLGKILEYLDKWYVLDEILPFLQQIPSKEPAVLMGILGIYKCTFTHKKLGVTKEQLAGKVLPHLIPLSIDNSLNLNQFNSFMAVIKDMLNKLEAEHKTKLEQLHIMQEQQKSLDITNQLNISAEQQSGKANNQTDKVFDMNQDFLTGSSEKQENGHVPKQQQSKINVSACRALSSTNVSLQFVVWQRSGPPRVLQALRFRCRAVALTCASSGT</sequence>
<accession>A0ABN9KXZ1</accession>